<evidence type="ECO:0000259" key="1">
    <source>
        <dbReference type="Pfam" id="PF14021"/>
    </source>
</evidence>
<dbReference type="InterPro" id="IPR025331">
    <property type="entry name" value="TNT"/>
</dbReference>
<reference evidence="2 3" key="1">
    <citation type="submission" date="2021-12" db="EMBL/GenBank/DDBJ databases">
        <title>Genome sequencing of bacteria with rrn-lacking chromosome and rrn-plasmid.</title>
        <authorList>
            <person name="Anda M."/>
            <person name="Iwasaki W."/>
        </authorList>
    </citation>
    <scope>NUCLEOTIDE SEQUENCE [LARGE SCALE GENOMIC DNA]</scope>
    <source>
        <strain evidence="2 3">NBRC 101262</strain>
        <plasmid evidence="2 3">pPP2</plasmid>
    </source>
</reference>
<geneLocation type="plasmid" evidence="2 3">
    <name>pPP2</name>
</geneLocation>
<gene>
    <name evidence="2" type="ORF">PEPS_37080</name>
</gene>
<proteinExistence type="predicted"/>
<protein>
    <recommendedName>
        <fullName evidence="1">TNT domain-containing protein</fullName>
    </recommendedName>
</protein>
<keyword evidence="2" id="KW-0614">Plasmid</keyword>
<keyword evidence="3" id="KW-1185">Reference proteome</keyword>
<dbReference type="EMBL" id="AP025294">
    <property type="protein sequence ID" value="BDD01428.1"/>
    <property type="molecule type" value="Genomic_DNA"/>
</dbReference>
<dbReference type="Pfam" id="PF14021">
    <property type="entry name" value="TNT"/>
    <property type="match status" value="1"/>
</dbReference>
<dbReference type="RefSeq" id="WP_338398722.1">
    <property type="nucleotide sequence ID" value="NZ_AP025294.1"/>
</dbReference>
<evidence type="ECO:0000313" key="2">
    <source>
        <dbReference type="EMBL" id="BDD01428.1"/>
    </source>
</evidence>
<evidence type="ECO:0000313" key="3">
    <source>
        <dbReference type="Proteomes" id="UP001354989"/>
    </source>
</evidence>
<feature type="domain" description="TNT" evidence="1">
    <location>
        <begin position="72"/>
        <end position="142"/>
    </location>
</feature>
<accession>A0ABM7VKA7</accession>
<sequence length="209" mass="24334">MFKRIFGKKAETKKQSYAIDSESSNKKFSAELKEKIEQSRLQLMTHELFMHYWSDNLKEETENPEWQNQAVFFWKFKELFEKKSLPPNFQELQKKYFIVNGLPENVNVSAGQVMPWFGMPGGGTKYFFQTSEKQIPIDNLTKSNAVSYVEVIELSDSNSDLLTKTDECFFLMDTTMISFDSGKFYFGQEEIPFANAVEIGGLELIRMKK</sequence>
<name>A0ABM7VKA7_9BACT</name>
<organism evidence="2 3">
    <name type="scientific">Persicobacter psychrovividus</name>
    <dbReference type="NCBI Taxonomy" id="387638"/>
    <lineage>
        <taxon>Bacteria</taxon>
        <taxon>Pseudomonadati</taxon>
        <taxon>Bacteroidota</taxon>
        <taxon>Cytophagia</taxon>
        <taxon>Cytophagales</taxon>
        <taxon>Persicobacteraceae</taxon>
        <taxon>Persicobacter</taxon>
    </lineage>
</organism>
<dbReference type="Proteomes" id="UP001354989">
    <property type="component" value="Plasmid pPP2"/>
</dbReference>